<dbReference type="EMBL" id="AAMIBF010000011">
    <property type="protein sequence ID" value="EDH5702430.1"/>
    <property type="molecule type" value="Genomic_DNA"/>
</dbReference>
<evidence type="ECO:0000313" key="25">
    <source>
        <dbReference type="EMBL" id="EDH6340350.1"/>
    </source>
</evidence>
<dbReference type="EMBL" id="DAAGMN010000161">
    <property type="protein sequence ID" value="HAB3684266.1"/>
    <property type="molecule type" value="Genomic_DNA"/>
</dbReference>
<evidence type="ECO:0000313" key="34">
    <source>
        <dbReference type="EMBL" id="HAB2061124.1"/>
    </source>
</evidence>
<evidence type="ECO:0000313" key="30">
    <source>
        <dbReference type="EMBL" id="HAB1709705.1"/>
    </source>
</evidence>
<dbReference type="EMBL" id="AALSOQ010000012">
    <property type="protein sequence ID" value="EDC9467613.1"/>
    <property type="molecule type" value="Genomic_DNA"/>
</dbReference>
<evidence type="ECO:0000313" key="16">
    <source>
        <dbReference type="EMBL" id="ECB6026894.1"/>
    </source>
</evidence>
<dbReference type="EMBL" id="DAARAJ010000011">
    <property type="protein sequence ID" value="HAE1641211.1"/>
    <property type="molecule type" value="Genomic_DNA"/>
</dbReference>
<evidence type="ECO:0000313" key="31">
    <source>
        <dbReference type="EMBL" id="HAB1803981.1"/>
    </source>
</evidence>
<organism evidence="76 77">
    <name type="scientific">Salmonella enterica subsp. enterica serovar Agona</name>
    <dbReference type="NCBI Taxonomy" id="58095"/>
    <lineage>
        <taxon>Bacteria</taxon>
        <taxon>Pseudomonadati</taxon>
        <taxon>Pseudomonadota</taxon>
        <taxon>Gammaproteobacteria</taxon>
        <taxon>Enterobacterales</taxon>
        <taxon>Enterobacteriaceae</taxon>
        <taxon>Salmonella</taxon>
    </lineage>
</organism>
<evidence type="ECO:0000313" key="11">
    <source>
        <dbReference type="EMBL" id="EBY1990567.1"/>
    </source>
</evidence>
<evidence type="ECO:0000313" key="19">
    <source>
        <dbReference type="EMBL" id="ECU7934138.1"/>
    </source>
</evidence>
<evidence type="ECO:0000313" key="55">
    <source>
        <dbReference type="EMBL" id="HAE0450865.1"/>
    </source>
</evidence>
<evidence type="ECO:0000313" key="42">
    <source>
        <dbReference type="EMBL" id="HAB4789914.1"/>
    </source>
</evidence>
<dbReference type="EMBL" id="DAAGBK010000011">
    <property type="protein sequence ID" value="HAB2371557.1"/>
    <property type="molecule type" value="Genomic_DNA"/>
</dbReference>
<dbReference type="EMBL" id="AAGUFA010000013">
    <property type="protein sequence ID" value="EBS0217612.1"/>
    <property type="molecule type" value="Genomic_DNA"/>
</dbReference>
<dbReference type="EMBL" id="AAMIOU010000026">
    <property type="protein sequence ID" value="EDH7246187.1"/>
    <property type="molecule type" value="Genomic_DNA"/>
</dbReference>
<dbReference type="EMBL" id="AAHORV010000010">
    <property type="protein sequence ID" value="EBY6737560.1"/>
    <property type="molecule type" value="Genomic_DNA"/>
</dbReference>
<dbReference type="EMBL" id="DAAMIM010000015">
    <property type="protein sequence ID" value="HAC6811671.1"/>
    <property type="molecule type" value="Genomic_DNA"/>
</dbReference>
<evidence type="ECO:0000313" key="56">
    <source>
        <dbReference type="EMBL" id="HAE1220376.1"/>
    </source>
</evidence>
<dbReference type="EMBL" id="DAAQWY010000015">
    <property type="protein sequence ID" value="HAE1220376.1"/>
    <property type="molecule type" value="Genomic_DNA"/>
</dbReference>
<proteinExistence type="predicted"/>
<dbReference type="EMBL" id="AAHMZR010000011">
    <property type="protein sequence ID" value="EBY0575442.1"/>
    <property type="molecule type" value="Genomic_DNA"/>
</dbReference>
<comment type="caution">
    <text evidence="76">The sequence shown here is derived from an EMBL/GenBank/DDBJ whole genome shotgun (WGS) entry which is preliminary data.</text>
</comment>
<dbReference type="EMBL" id="AAHYFF010000010">
    <property type="protein sequence ID" value="ECB6379725.1"/>
    <property type="molecule type" value="Genomic_DNA"/>
</dbReference>
<dbReference type="EMBL" id="AAHYCG010000009">
    <property type="protein sequence ID" value="ECB6026894.1"/>
    <property type="molecule type" value="Genomic_DNA"/>
</dbReference>
<dbReference type="EMBL" id="DAAUAP010000078">
    <property type="protein sequence ID" value="HAF0892666.1"/>
    <property type="molecule type" value="Genomic_DNA"/>
</dbReference>
<dbReference type="EMBL" id="AAGQWK010000012">
    <property type="protein sequence ID" value="EBR0142788.1"/>
    <property type="molecule type" value="Genomic_DNA"/>
</dbReference>
<evidence type="ECO:0000313" key="38">
    <source>
        <dbReference type="EMBL" id="HAB3746345.1"/>
    </source>
</evidence>
<evidence type="ECO:0000313" key="15">
    <source>
        <dbReference type="EMBL" id="ECB2569803.1"/>
    </source>
</evidence>
<dbReference type="EMBL" id="DAAGZR010000078">
    <property type="protein sequence ID" value="HAB5213203.1"/>
    <property type="molecule type" value="Genomic_DNA"/>
</dbReference>
<evidence type="ECO:0000313" key="8">
    <source>
        <dbReference type="EMBL" id="EBS0217612.1"/>
    </source>
</evidence>
<reference evidence="22" key="4">
    <citation type="submission" date="2018-07" db="EMBL/GenBank/DDBJ databases">
        <authorList>
            <consortium name="PulseNet: The National Subtyping Network for Foodborne Disease Surveillance"/>
            <person name="Tarr C.L."/>
            <person name="Trees E."/>
            <person name="Katz L.S."/>
            <person name="Carleton-Romer H.A."/>
            <person name="Stroika S."/>
            <person name="Kucerova Z."/>
            <person name="Roache K.F."/>
            <person name="Sabol A.L."/>
            <person name="Besser J."/>
            <person name="Gerner-Smidt P."/>
        </authorList>
    </citation>
    <scope>NUCLEOTIDE SEQUENCE</scope>
    <source>
        <strain evidence="22">PNUSAS011306</strain>
        <strain evidence="23">PNUSAS011364</strain>
        <strain evidence="26">PNUSAS013764</strain>
    </source>
</reference>
<evidence type="ECO:0000313" key="52">
    <source>
        <dbReference type="EMBL" id="HAD9847921.1"/>
    </source>
</evidence>
<evidence type="ECO:0000313" key="14">
    <source>
        <dbReference type="EMBL" id="ECA7462304.1"/>
    </source>
</evidence>
<reference evidence="76 77" key="2">
    <citation type="submission" date="2018-04" db="EMBL/GenBank/DDBJ databases">
        <title>Serotype diversity and antimicrobial resistance among Salmonella enterica isolated from patients at an equine referral hospital.</title>
        <authorList>
            <person name="Leon I.M."/>
            <person name="Lawhon S.D."/>
            <person name="Norman K.N."/>
            <person name="Threadgill D.S."/>
            <person name="Ohta N."/>
            <person name="Vinasco J."/>
            <person name="Scott H.M."/>
        </authorList>
    </citation>
    <scope>NUCLEOTIDE SEQUENCE [LARGE SCALE GENOMIC DNA]</scope>
    <source>
        <strain evidence="76 77">167</strain>
    </source>
</reference>
<dbReference type="EMBL" id="DAAHCK010000009">
    <property type="protein sequence ID" value="HAB5525330.1"/>
    <property type="molecule type" value="Genomic_DNA"/>
</dbReference>
<evidence type="ECO:0000313" key="9">
    <source>
        <dbReference type="EMBL" id="EBU7984201.1"/>
    </source>
</evidence>
<dbReference type="EMBL" id="AAGQKS010000047">
    <property type="protein sequence ID" value="EBQ8903388.1"/>
    <property type="molecule type" value="Genomic_DNA"/>
</dbReference>
<gene>
    <name evidence="18" type="ORF">A3Z75_24695</name>
    <name evidence="20" type="ORF">AL996_16480</name>
    <name evidence="23" type="ORF">B7643_19195</name>
    <name evidence="22" type="ORF">B7S77_19600</name>
    <name evidence="19" type="ORF">BEI99_20350</name>
    <name evidence="21" type="ORF">BH418_12965</name>
    <name evidence="76" type="ORF">C4792_20180</name>
    <name evidence="24" type="ORF">CB179_13385</name>
    <name evidence="25" type="ORF">CB381_10570</name>
    <name evidence="26" type="ORF">CBN47_14340</name>
    <name evidence="27" type="ORF">CC399_15065</name>
    <name evidence="12" type="ORF">D5800_13040</name>
    <name evidence="2" type="ORF">DEM85_13180</name>
    <name evidence="4" type="ORF">DKS77_21840</name>
    <name evidence="9" type="ORF">DLB38_05345</name>
    <name evidence="6" type="ORF">DN360_16380</name>
    <name evidence="5" type="ORF">DNV88_14530</name>
    <name evidence="7" type="ORF">DTG92_09775</name>
    <name evidence="8" type="ORF">DTV28_14175</name>
    <name evidence="11" type="ORF">DU232_16395</name>
    <name evidence="10" type="ORF">DUR08_10715</name>
    <name evidence="17" type="ORF">E0T08_09670</name>
    <name evidence="13" type="ORF">EEQ47_16630</name>
    <name evidence="14" type="ORF">EPK73_08275</name>
    <name evidence="15" type="ORF">EVU59_14100</name>
    <name evidence="16" type="ORF">EZX27_12190</name>
    <name evidence="3" type="ORF">FIR09_15450</name>
    <name evidence="50" type="ORF">G0D82_17355</name>
    <name evidence="51" type="ORF">G1157_19230</name>
    <name evidence="54" type="ORF">G2167_18965</name>
    <name evidence="52" type="ORF">G2187_19390</name>
    <name evidence="55" type="ORF">G2192_19930</name>
    <name evidence="53" type="ORF">G2213_20295</name>
    <name evidence="56" type="ORF">G2913_19885</name>
    <name evidence="57" type="ORF">G2953_22015</name>
    <name evidence="61" type="ORF">G2960_07995</name>
    <name evidence="58" type="ORF">G2966_23070</name>
    <name evidence="62" type="ORF">G2970_16665</name>
    <name evidence="59" type="ORF">G2990_18030</name>
    <name evidence="63" type="ORF">G3980_004531</name>
    <name evidence="60" type="ORF">G3A30_21375</name>
    <name evidence="64" type="ORF">G4D20_003795</name>
    <name evidence="65" type="ORF">G4I51_003661</name>
    <name evidence="66" type="ORF">G4K93_003641</name>
    <name evidence="67" type="ORF">G4P07_003093</name>
    <name evidence="68" type="ORF">G4P20_003055</name>
    <name evidence="69" type="ORF">G4Y13_003224</name>
    <name evidence="74" type="ORF">G9257_004636</name>
    <name evidence="75" type="ORF">G9336_003991</name>
    <name evidence="71" type="ORF">G9C35_003620</name>
    <name evidence="70" type="ORF">G9C70_004462</name>
    <name evidence="72" type="ORF">G9G25_004634</name>
    <name evidence="73" type="ORF">G9X09_001372</name>
    <name evidence="43" type="ORF">GB020_17210</name>
    <name evidence="44" type="ORF">GB178_21715</name>
    <name evidence="36" type="ORF">GB182_19245</name>
    <name evidence="45" type="ORF">GB193_22155</name>
    <name evidence="48" type="ORF">GB352_16725</name>
    <name evidence="35" type="ORF">GB356_19240</name>
    <name evidence="32" type="ORF">GB388_22770</name>
    <name evidence="49" type="ORF">GB394_18170</name>
    <name evidence="30" type="ORF">GB423_16655</name>
    <name evidence="40" type="ORF">GB430_22940</name>
    <name evidence="38" type="ORF">GB441_22045</name>
    <name evidence="39" type="ORF">GB481_18945</name>
    <name evidence="34" type="ORF">GB613_21050</name>
    <name evidence="46" type="ORF">GBR77_16845</name>
    <name evidence="47" type="ORF">GBS17_17510</name>
    <name evidence="37" type="ORF">GBV99_22040</name>
    <name evidence="29" type="ORF">GBX08_19275</name>
    <name evidence="28" type="ORF">GBX75_22960</name>
    <name evidence="31" type="ORF">GBY12_17195</name>
    <name evidence="33" type="ORF">GBY78_17340</name>
    <name evidence="41" type="ORF">GBZ43_22050</name>
    <name evidence="42" type="ORF">GBZ56_23065</name>
</gene>
<dbReference type="EMBL" id="DAAPXI010000010">
    <property type="protein sequence ID" value="HAD8176454.1"/>
    <property type="molecule type" value="Genomic_DNA"/>
</dbReference>
<evidence type="ECO:0000313" key="67">
    <source>
        <dbReference type="EMBL" id="HAE7504750.1"/>
    </source>
</evidence>
<dbReference type="Proteomes" id="UP000839928">
    <property type="component" value="Unassembled WGS sequence"/>
</dbReference>
<evidence type="ECO:0000313" key="3">
    <source>
        <dbReference type="EMBL" id="EBG3094546.1"/>
    </source>
</evidence>
<evidence type="ECO:0000313" key="62">
    <source>
        <dbReference type="EMBL" id="HAE1641211.1"/>
    </source>
</evidence>
<evidence type="ECO:0000313" key="21">
    <source>
        <dbReference type="EMBL" id="EDC9467613.1"/>
    </source>
</evidence>
<evidence type="ECO:0000313" key="68">
    <source>
        <dbReference type="EMBL" id="HAE7558862.1"/>
    </source>
</evidence>
<dbReference type="EMBL" id="DAARRM010000124">
    <property type="protein sequence ID" value="HAE3639862.1"/>
    <property type="molecule type" value="Genomic_DNA"/>
</dbReference>
<evidence type="ECO:0000313" key="59">
    <source>
        <dbReference type="EMBL" id="HAE1372583.1"/>
    </source>
</evidence>
<dbReference type="EMBL" id="DAASXW010000011">
    <property type="protein sequence ID" value="HAE7504750.1"/>
    <property type="molecule type" value="Genomic_DNA"/>
</dbReference>
<evidence type="ECO:0000313" key="17">
    <source>
        <dbReference type="EMBL" id="ECB6379725.1"/>
    </source>
</evidence>
<dbReference type="EMBL" id="DAAFPI010000053">
    <property type="protein sequence ID" value="HAB1023227.1"/>
    <property type="molecule type" value="Genomic_DNA"/>
</dbReference>
<dbReference type="EMBL" id="DAAQLP010000011">
    <property type="protein sequence ID" value="HAD9847921.1"/>
    <property type="molecule type" value="Genomic_DNA"/>
</dbReference>
<dbReference type="EMBL" id="DAAQXF010000204">
    <property type="protein sequence ID" value="HAE1239621.1"/>
    <property type="molecule type" value="Genomic_DNA"/>
</dbReference>
<dbReference type="EMBL" id="DAAGUG010000154">
    <property type="protein sequence ID" value="HAB4592276.1"/>
    <property type="molecule type" value="Genomic_DNA"/>
</dbReference>
<evidence type="ECO:0000313" key="4">
    <source>
        <dbReference type="EMBL" id="EBQ8903388.1"/>
    </source>
</evidence>
<evidence type="ECO:0000313" key="51">
    <source>
        <dbReference type="EMBL" id="HAD8176454.1"/>
    </source>
</evidence>
<evidence type="ECO:0000313" key="24">
    <source>
        <dbReference type="EMBL" id="EDH5702430.1"/>
    </source>
</evidence>
<dbReference type="EMBL" id="DAAQYH010000027">
    <property type="protein sequence ID" value="HAE1372583.1"/>
    <property type="molecule type" value="Genomic_DNA"/>
</dbReference>
<dbReference type="EMBL" id="DAAQNS010000011">
    <property type="protein sequence ID" value="HAE0114338.1"/>
    <property type="molecule type" value="Genomic_DNA"/>
</dbReference>
<evidence type="ECO:0000313" key="12">
    <source>
        <dbReference type="EMBL" id="EBY6737560.1"/>
    </source>
</evidence>
<dbReference type="EMBL" id="DAAHBC010000148">
    <property type="protein sequence ID" value="HAB5385844.1"/>
    <property type="molecule type" value="Genomic_DNA"/>
</dbReference>
<evidence type="ECO:0000313" key="23">
    <source>
        <dbReference type="EMBL" id="EDG5798808.1"/>
    </source>
</evidence>
<evidence type="ECO:0000313" key="58">
    <source>
        <dbReference type="EMBL" id="HAE1324541.1"/>
    </source>
</evidence>
<dbReference type="EMBL" id="DAARAE010000181">
    <property type="protein sequence ID" value="HAE1458943.1"/>
    <property type="molecule type" value="Genomic_DNA"/>
</dbReference>
<dbReference type="EMBL" id="DAAGBW010000011">
    <property type="protein sequence ID" value="HAB2426124.1"/>
    <property type="molecule type" value="Genomic_DNA"/>
</dbReference>
<dbReference type="EMBL" id="AAMIHC010000008">
    <property type="protein sequence ID" value="EDH6340350.1"/>
    <property type="molecule type" value="Genomic_DNA"/>
</dbReference>
<dbReference type="RefSeq" id="WP_000382019.1">
    <property type="nucleotide sequence ID" value="NZ_CALNWA010000010.1"/>
</dbReference>
<evidence type="ECO:0000313" key="63">
    <source>
        <dbReference type="EMBL" id="HAE3639862.1"/>
    </source>
</evidence>
<reference evidence="28" key="7">
    <citation type="submission" date="2019-10" db="EMBL/GenBank/DDBJ databases">
        <authorList>
            <consortium name="NCBI Pathogen Detection Project"/>
        </authorList>
    </citation>
    <scope>NUCLEOTIDE SEQUENCE</scope>
    <source>
        <strain evidence="50">09-3426</strain>
        <strain evidence="63">09-4364</strain>
        <strain evidence="74">10-0327</strain>
        <strain evidence="69">10-7240</strain>
        <strain evidence="67">10-7243</strain>
        <strain evidence="65">11-4642</strain>
        <strain evidence="68">11-5588</strain>
        <strain evidence="70">12-3191</strain>
        <strain evidence="71">12-3284</strain>
        <strain evidence="72">12-8479</strain>
        <strain evidence="66">13-0431</strain>
        <strain evidence="75">13-2460</strain>
        <strain evidence="64">13-5657</strain>
        <strain evidence="51">CE06.035</strain>
        <strain evidence="73">Salm201708953</strain>
        <strain evidence="28">Salmonella enterica</strain>
        <strain evidence="54">Sam_3440b185-6731-4f40-abe7-826e6475c527</strain>
        <strain evidence="55">Sam_5f569ebd-755b-4147-8429-4678b9c250cc</strain>
        <strain evidence="53">Sam_8b55db79-2e89-45d5-a9a1-8092f0a17964</strain>
        <strain evidence="52">Sam_997f2e98-28ae-496a-bdd7-14b549d092b4</strain>
    </source>
</reference>
<dbReference type="EMBL" id="AAHVIS010000009">
    <property type="protein sequence ID" value="ECA7462304.1"/>
    <property type="molecule type" value="Genomic_DNA"/>
</dbReference>
<dbReference type="EMBL" id="DAAQQN010000013">
    <property type="protein sequence ID" value="HAE0450865.1"/>
    <property type="molecule type" value="Genomic_DNA"/>
</dbReference>
<dbReference type="EMBL" id="AAKNHU010000069">
    <property type="protein sequence ID" value="ECT6086645.1"/>
    <property type="molecule type" value="Genomic_DNA"/>
</dbReference>
<protein>
    <recommendedName>
        <fullName evidence="78">Tetratricopeptide repeat protein</fullName>
    </recommendedName>
</protein>
<evidence type="ECO:0000313" key="53">
    <source>
        <dbReference type="EMBL" id="HAE0114338.1"/>
    </source>
</evidence>
<evidence type="ECO:0000313" key="22">
    <source>
        <dbReference type="EMBL" id="EDG5622712.1"/>
    </source>
</evidence>
<dbReference type="EMBL" id="DAAFUE010000011">
    <property type="protein sequence ID" value="HAB1572104.1"/>
    <property type="molecule type" value="Genomic_DNA"/>
</dbReference>
<evidence type="ECO:0000313" key="47">
    <source>
        <dbReference type="EMBL" id="HAB5770734.1"/>
    </source>
</evidence>
<evidence type="ECO:0000313" key="7">
    <source>
        <dbReference type="EMBL" id="EBR9963830.1"/>
    </source>
</evidence>
<evidence type="ECO:0000313" key="44">
    <source>
        <dbReference type="EMBL" id="HAB5213203.1"/>
    </source>
</evidence>
<evidence type="ECO:0000313" key="76">
    <source>
        <dbReference type="EMBL" id="PVL90230.1"/>
    </source>
</evidence>
<reference evidence="20" key="5">
    <citation type="submission" date="2018-07" db="EMBL/GenBank/DDBJ databases">
        <authorList>
            <consortium name="GenomeTrakr network: Whole genome sequencing for foodborne pathogen traceback"/>
        </authorList>
    </citation>
    <scope>NUCLEOTIDE SEQUENCE</scope>
    <source>
        <strain evidence="21">ADRDL-16-8871</strain>
        <strain evidence="20">FDA00004800</strain>
        <strain evidence="14">FSIS21923161</strain>
    </source>
</reference>
<dbReference type="EMBL" id="DAASRO010000011">
    <property type="protein sequence ID" value="HAE6729774.1"/>
    <property type="molecule type" value="Genomic_DNA"/>
</dbReference>
<evidence type="ECO:0000313" key="26">
    <source>
        <dbReference type="EMBL" id="EDH7246187.1"/>
    </source>
</evidence>
<dbReference type="EMBL" id="DAAGSJ010000079">
    <property type="protein sequence ID" value="HAB4368823.1"/>
    <property type="molecule type" value="Genomic_DNA"/>
</dbReference>
<dbReference type="AlphaFoldDB" id="A0A2T9HYN8"/>
<dbReference type="EMBL" id="AAMEPF010000011">
    <property type="protein sequence ID" value="EDG5622712.1"/>
    <property type="molecule type" value="Genomic_DNA"/>
</dbReference>
<dbReference type="EMBL" id="DAAQXW010000044">
    <property type="protein sequence ID" value="HAE1324541.1"/>
    <property type="molecule type" value="Genomic_DNA"/>
</dbReference>
<evidence type="ECO:0000313" key="41">
    <source>
        <dbReference type="EMBL" id="HAB4592276.1"/>
    </source>
</evidence>
<evidence type="ECO:0000313" key="45">
    <source>
        <dbReference type="EMBL" id="HAB5385844.1"/>
    </source>
</evidence>
<evidence type="ECO:0000313" key="43">
    <source>
        <dbReference type="EMBL" id="HAB5022576.1"/>
    </source>
</evidence>
<evidence type="ECO:0000313" key="2">
    <source>
        <dbReference type="EMBL" id="EBF7614869.1"/>
    </source>
</evidence>
<evidence type="ECO:0000313" key="20">
    <source>
        <dbReference type="EMBL" id="EDB6498294.1"/>
    </source>
</evidence>
<dbReference type="EMBL" id="AAGUBV010000009">
    <property type="protein sequence ID" value="EBR9963830.1"/>
    <property type="molecule type" value="Genomic_DNA"/>
</dbReference>
<dbReference type="EMBL" id="DAAFWP010000010">
    <property type="protein sequence ID" value="HAB1803981.1"/>
    <property type="molecule type" value="Genomic_DNA"/>
</dbReference>
<dbReference type="EMBL" id="AAFGSL010000013">
    <property type="protein sequence ID" value="EBF7614869.1"/>
    <property type="molecule type" value="Genomic_DNA"/>
</dbReference>
<evidence type="ECO:0000256" key="1">
    <source>
        <dbReference type="SAM" id="MobiDB-lite"/>
    </source>
</evidence>
<evidence type="ECO:0000313" key="64">
    <source>
        <dbReference type="EMBL" id="HAE4620041.1"/>
    </source>
</evidence>
<dbReference type="EMBL" id="DAATXT010000069">
    <property type="protein sequence ID" value="HAF0562676.1"/>
    <property type="molecule type" value="Genomic_DNA"/>
</dbReference>
<evidence type="ECO:0000313" key="77">
    <source>
        <dbReference type="Proteomes" id="UP000245147"/>
    </source>
</evidence>
<dbReference type="EMBL" id="DAAQOM010000011">
    <property type="protein sequence ID" value="HAE0207306.1"/>
    <property type="molecule type" value="Genomic_DNA"/>
</dbReference>
<evidence type="ECO:0000313" key="35">
    <source>
        <dbReference type="EMBL" id="HAB2371557.1"/>
    </source>
</evidence>
<dbReference type="EMBL" id="AAMEQR010000016">
    <property type="protein sequence ID" value="EDG5798808.1"/>
    <property type="molecule type" value="Genomic_DNA"/>
</dbReference>
<evidence type="ECO:0000313" key="69">
    <source>
        <dbReference type="EMBL" id="HAE9393686.1"/>
    </source>
</evidence>
<dbReference type="EMBL" id="AAHDEP010000006">
    <property type="protein sequence ID" value="EBU7984201.1"/>
    <property type="molecule type" value="Genomic_DNA"/>
</dbReference>
<evidence type="ECO:0008006" key="78">
    <source>
        <dbReference type="Google" id="ProtNLM"/>
    </source>
</evidence>
<reference evidence="28" key="1">
    <citation type="journal article" date="2018" name="Genome Biol.">
        <title>SKESA: strategic k-mer extension for scrupulous assemblies.</title>
        <authorList>
            <person name="Souvorov A."/>
            <person name="Agarwala R."/>
            <person name="Lipman D.J."/>
        </authorList>
    </citation>
    <scope>NUCLEOTIDE SEQUENCE</scope>
    <source>
        <strain evidence="50">09-3426</strain>
        <strain evidence="63">09-4364</strain>
        <strain evidence="74">10-0327</strain>
        <strain evidence="69">10-7240</strain>
        <strain evidence="67">10-7243</strain>
        <strain evidence="65">11-4642</strain>
        <strain evidence="68">11-5588</strain>
        <strain evidence="70">12-3191</strain>
        <strain evidence="71">12-3284</strain>
        <strain evidence="72">12-8479</strain>
        <strain evidence="66">13-0431</strain>
        <strain evidence="75">13-2460</strain>
        <strain evidence="64">13-5657</strain>
        <strain evidence="51">CE06.035</strain>
        <strain evidence="73">Salm201708953</strain>
        <strain evidence="28">Salmonella enterica</strain>
        <strain evidence="54">Sam_3440b185-6731-4f40-abe7-826e6475c527</strain>
        <strain evidence="55">Sam_5f569ebd-755b-4147-8429-4678b9c250cc</strain>
        <strain evidence="53">Sam_8b55db79-2e89-45d5-a9a1-8092f0a17964</strain>
        <strain evidence="52">Sam_997f2e98-28ae-496a-bdd7-14b549d092b4</strain>
    </source>
</reference>
<dbReference type="EMBL" id="DAATOG010000013">
    <property type="protein sequence ID" value="HAE9393686.1"/>
    <property type="molecule type" value="Genomic_DNA"/>
</dbReference>
<dbReference type="EMBL" id="DAAFWQ010000132">
    <property type="protein sequence ID" value="HAB1827391.1"/>
    <property type="molecule type" value="Genomic_DNA"/>
</dbReference>
<dbReference type="EMBL" id="DAAGOV010000010">
    <property type="protein sequence ID" value="HAB3947520.1"/>
    <property type="molecule type" value="Genomic_DNA"/>
</dbReference>
<evidence type="ECO:0000313" key="70">
    <source>
        <dbReference type="EMBL" id="HAF0562676.1"/>
    </source>
</evidence>
<dbReference type="EMBL" id="DAAHFX010000010">
    <property type="protein sequence ID" value="HAB5941080.1"/>
    <property type="molecule type" value="Genomic_DNA"/>
</dbReference>
<evidence type="ECO:0000313" key="29">
    <source>
        <dbReference type="EMBL" id="HAB1572104.1"/>
    </source>
</evidence>
<dbReference type="Proteomes" id="UP000245147">
    <property type="component" value="Unassembled WGS sequence"/>
</dbReference>
<evidence type="ECO:0000313" key="18">
    <source>
        <dbReference type="EMBL" id="ECT6086645.1"/>
    </source>
</evidence>
<dbReference type="EMBL" id="DAAWFY010000016">
    <property type="protein sequence ID" value="HAF7734460.1"/>
    <property type="molecule type" value="Genomic_DNA"/>
</dbReference>
<evidence type="ECO:0000313" key="36">
    <source>
        <dbReference type="EMBL" id="HAB2426124.1"/>
    </source>
</evidence>
<evidence type="ECO:0000313" key="37">
    <source>
        <dbReference type="EMBL" id="HAB3684266.1"/>
    </source>
</evidence>
<dbReference type="EMBL" id="AAHNKL010000015">
    <property type="protein sequence ID" value="EBY1990567.1"/>
    <property type="molecule type" value="Genomic_DNA"/>
</dbReference>
<evidence type="ECO:0000313" key="73">
    <source>
        <dbReference type="EMBL" id="HAF7238840.1"/>
    </source>
</evidence>
<dbReference type="EMBL" id="DAAWBV010000008">
    <property type="protein sequence ID" value="HAF7238840.1"/>
    <property type="molecule type" value="Genomic_DNA"/>
</dbReference>
<evidence type="ECO:0000313" key="57">
    <source>
        <dbReference type="EMBL" id="HAE1239621.1"/>
    </source>
</evidence>
<evidence type="ECO:0000313" key="54">
    <source>
        <dbReference type="EMBL" id="HAE0207306.1"/>
    </source>
</evidence>
<dbReference type="EMBL" id="DAAFXG010000010">
    <property type="protein sequence ID" value="HAB1884032.1"/>
    <property type="molecule type" value="Genomic_DNA"/>
</dbReference>
<evidence type="ECO:0000313" key="46">
    <source>
        <dbReference type="EMBL" id="HAB5525330.1"/>
    </source>
</evidence>
<evidence type="ECO:0000313" key="72">
    <source>
        <dbReference type="EMBL" id="HAF0892666.1"/>
    </source>
</evidence>
<dbReference type="EMBL" id="DAAHHO010000010">
    <property type="protein sequence ID" value="HAB6238097.1"/>
    <property type="molecule type" value="Genomic_DNA"/>
</dbReference>
<evidence type="ECO:0000313" key="33">
    <source>
        <dbReference type="EMBL" id="HAB1884032.1"/>
    </source>
</evidence>
<evidence type="ECO:0000313" key="10">
    <source>
        <dbReference type="EMBL" id="EBY0575442.1"/>
    </source>
</evidence>
<reference evidence="13" key="6">
    <citation type="submission" date="2018-11" db="EMBL/GenBank/DDBJ databases">
        <authorList>
            <consortium name="NARMS: The National Antimicrobial Resistance Monitoring System"/>
        </authorList>
    </citation>
    <scope>NUCLEOTIDE SEQUENCE</scope>
    <source>
        <strain evidence="18">CVM N57313F</strain>
        <strain evidence="13">FSIS11815297</strain>
        <strain evidence="19">FSIS1607168</strain>
    </source>
</reference>
<dbReference type="EMBL" id="DAAFYT010000081">
    <property type="protein sequence ID" value="HAB2061124.1"/>
    <property type="molecule type" value="Genomic_DNA"/>
</dbReference>
<evidence type="ECO:0000313" key="40">
    <source>
        <dbReference type="EMBL" id="HAB4368823.1"/>
    </source>
</evidence>
<evidence type="ECO:0000313" key="60">
    <source>
        <dbReference type="EMBL" id="HAE1458943.1"/>
    </source>
</evidence>
<dbReference type="EMBL" id="DAAHEN010000011">
    <property type="protein sequence ID" value="HAB5770734.1"/>
    <property type="molecule type" value="Genomic_DNA"/>
</dbReference>
<dbReference type="EMBL" id="DAAGNE010000134">
    <property type="protein sequence ID" value="HAB3746345.1"/>
    <property type="molecule type" value="Genomic_DNA"/>
</dbReference>
<dbReference type="EMBL" id="DAATZW010000047">
    <property type="protein sequence ID" value="HAF0792289.1"/>
    <property type="molecule type" value="Genomic_DNA"/>
</dbReference>
<evidence type="ECO:0000313" key="65">
    <source>
        <dbReference type="EMBL" id="HAE5975106.1"/>
    </source>
</evidence>
<evidence type="ECO:0000313" key="5">
    <source>
        <dbReference type="EMBL" id="EBR0142788.1"/>
    </source>
</evidence>
<dbReference type="EMBL" id="AAHRZG010000018">
    <property type="protein sequence ID" value="EBZ7018845.1"/>
    <property type="molecule type" value="Genomic_DNA"/>
</dbReference>
<evidence type="ECO:0000313" key="50">
    <source>
        <dbReference type="EMBL" id="HAC6811671.1"/>
    </source>
</evidence>
<evidence type="ECO:0000313" key="49">
    <source>
        <dbReference type="EMBL" id="HAB6238097.1"/>
    </source>
</evidence>
<dbReference type="EMBL" id="AAGTMP010000014">
    <property type="protein sequence ID" value="EBR8142750.1"/>
    <property type="molecule type" value="Genomic_DNA"/>
</dbReference>
<feature type="region of interest" description="Disordered" evidence="1">
    <location>
        <begin position="358"/>
        <end position="378"/>
    </location>
</feature>
<evidence type="ECO:0000313" key="61">
    <source>
        <dbReference type="EMBL" id="HAE1603656.1"/>
    </source>
</evidence>
<evidence type="ECO:0000313" key="48">
    <source>
        <dbReference type="EMBL" id="HAB5941080.1"/>
    </source>
</evidence>
<dbReference type="EMBL" id="AALOGT010000010">
    <property type="protein sequence ID" value="EDB6498294.1"/>
    <property type="molecule type" value="Genomic_DNA"/>
</dbReference>
<dbReference type="EMBL" id="AAHWZL010000012">
    <property type="protein sequence ID" value="ECB2569803.1"/>
    <property type="molecule type" value="Genomic_DNA"/>
</dbReference>
<evidence type="ECO:0000313" key="6">
    <source>
        <dbReference type="EMBL" id="EBR8142750.1"/>
    </source>
</evidence>
<name>A0A2T9HYN8_SALET</name>
<evidence type="ECO:0000313" key="74">
    <source>
        <dbReference type="EMBL" id="HAF7549130.1"/>
    </source>
</evidence>
<dbReference type="EMBL" id="DAASLH010000098">
    <property type="protein sequence ID" value="HAE5975106.1"/>
    <property type="molecule type" value="Genomic_DNA"/>
</dbReference>
<reference evidence="7" key="3">
    <citation type="submission" date="2018-07" db="EMBL/GenBank/DDBJ databases">
        <authorList>
            <person name="Ashton P.M."/>
            <person name="Dallman T."/>
            <person name="Nair S."/>
            <person name="De Pinna E."/>
            <person name="Peters T."/>
            <person name="Grant K."/>
        </authorList>
    </citation>
    <scope>NUCLEOTIDE SEQUENCE</scope>
    <source>
        <strain evidence="10">152447</strain>
        <strain evidence="12">178634</strain>
        <strain evidence="7">178666</strain>
        <strain evidence="4">208936</strain>
        <strain evidence="2">240168</strain>
        <strain evidence="9">250819</strain>
        <strain evidence="24">344039</strain>
        <strain evidence="27">352129</strain>
        <strain evidence="17">365830</strain>
        <strain evidence="25">369915</strain>
        <strain evidence="8">423873</strain>
        <strain evidence="5">428140</strain>
        <strain evidence="11">488730</strain>
        <strain evidence="6">535271</strain>
        <strain evidence="15">676364</strain>
        <strain evidence="16">689000</strain>
        <strain evidence="3">741041</strain>
    </source>
</reference>
<evidence type="ECO:0000313" key="28">
    <source>
        <dbReference type="EMBL" id="HAB1023227.1"/>
    </source>
</evidence>
<dbReference type="EMBL" id="DAAGVZ010000185">
    <property type="protein sequence ID" value="HAB4789914.1"/>
    <property type="molecule type" value="Genomic_DNA"/>
</dbReference>
<accession>A0A2T9HYN8</accession>
<evidence type="ECO:0000313" key="75">
    <source>
        <dbReference type="EMBL" id="HAF7734460.1"/>
    </source>
</evidence>
<evidence type="ECO:0000313" key="39">
    <source>
        <dbReference type="EMBL" id="HAB3947520.1"/>
    </source>
</evidence>
<dbReference type="EMBL" id="DAARZX010000012">
    <property type="protein sequence ID" value="HAE4620041.1"/>
    <property type="molecule type" value="Genomic_DNA"/>
</dbReference>
<evidence type="ECO:0000313" key="27">
    <source>
        <dbReference type="EMBL" id="EDH9230742.1"/>
    </source>
</evidence>
<sequence>MDTWEWYNNYSKELRDAGQGYIPQIIDDFSEGALNLQLEKCDALLPEMKALNQVAKNPWLEIFIGHWEMRHRLTNYSEGEKVLPDVVALFEKAHREEAKDCPQSICVTQDLSACYENIDGPGWAAERMAVCEETIARIDPTWNCFQCLSTEYASALMDTHRHEEALAYVDKQIAAVKDSGEEYVEALLSTRVDILIALQRYEEARELVEHLIAENDYWGRDRIGYPLKKLYIMALSGGQDEEVWEALPAWSDLTPYSWDLWLDILIVLLPRYPERNHWRLARIFQHMLEHYSKVGAHRKLVDLAKMQINLALDRESVWVAKQAFKLAQRHMPKLRALLGVDREYLELSEKIAAKEAELSARPAMPQTENTAEDAEADPEKDVEEFRRAFMQSPEDAELLGRLVNALNACYARDESIALLRHYVENHLQEDNGLPFDLLDLLLAKGELEEIEQLARQYDASGQEHMALWFRARVLGSQEDWAQLEATGQKLLQTKIGGEWIGAYRMCAWAAQKQEAYDRQLEYLQQLLALLTRREEDPRNTQWDMMAAASILQKWDIVRRLAAELEIELTEGEGFIDENWGLINLRFREDYEYRYYFAQRIGPVTARVVEPTYRTDYPQHVGEIVVFDAERLNTPPEDEEERKNFTPLYASLKTVIPTEYGESWFCDGVMPEEAQYNAFREAIRELGWYYWSSSPDDYTLTDSHQGDDATPLPGFYFVISAPQSVTKADIDKTLTRLTADWEHPLCWWRLAQAAGVNEEKHRAIAERYGM</sequence>
<dbReference type="OMA" id="CPQSICV"/>
<dbReference type="EMBL" id="DAAWDN010000133">
    <property type="protein sequence ID" value="HAF7549130.1"/>
    <property type="molecule type" value="Genomic_DNA"/>
</dbReference>
<evidence type="ECO:0000313" key="71">
    <source>
        <dbReference type="EMBL" id="HAF0792289.1"/>
    </source>
</evidence>
<dbReference type="EMBL" id="AAKRAK010000016">
    <property type="protein sequence ID" value="ECU7934138.1"/>
    <property type="molecule type" value="Genomic_DNA"/>
</dbReference>
<dbReference type="EMBL" id="DAASYN010000009">
    <property type="protein sequence ID" value="HAE7558862.1"/>
    <property type="molecule type" value="Genomic_DNA"/>
</dbReference>
<dbReference type="EMBL" id="AAFIKO010000018">
    <property type="protein sequence ID" value="EBG3094546.1"/>
    <property type="molecule type" value="Genomic_DNA"/>
</dbReference>
<dbReference type="EMBL" id="DAARAH010000008">
    <property type="protein sequence ID" value="HAE1603656.1"/>
    <property type="molecule type" value="Genomic_DNA"/>
</dbReference>
<dbReference type="EMBL" id="DAAFWC010000010">
    <property type="protein sequence ID" value="HAB1709705.1"/>
    <property type="molecule type" value="Genomic_DNA"/>
</dbReference>
<evidence type="ECO:0000313" key="32">
    <source>
        <dbReference type="EMBL" id="HAB1827391.1"/>
    </source>
</evidence>
<evidence type="ECO:0000313" key="13">
    <source>
        <dbReference type="EMBL" id="EBZ7018845.1"/>
    </source>
</evidence>
<dbReference type="EMBL" id="DAAGXT010000011">
    <property type="protein sequence ID" value="HAB5022576.1"/>
    <property type="molecule type" value="Genomic_DNA"/>
</dbReference>
<dbReference type="EMBL" id="QDOG01000013">
    <property type="protein sequence ID" value="PVL90230.1"/>
    <property type="molecule type" value="Genomic_DNA"/>
</dbReference>
<evidence type="ECO:0000313" key="66">
    <source>
        <dbReference type="EMBL" id="HAE6729774.1"/>
    </source>
</evidence>
<dbReference type="EMBL" id="AAMJGE010000013">
    <property type="protein sequence ID" value="EDH9230742.1"/>
    <property type="molecule type" value="Genomic_DNA"/>
</dbReference>